<dbReference type="SUPFAM" id="SSF56672">
    <property type="entry name" value="DNA/RNA polymerases"/>
    <property type="match status" value="1"/>
</dbReference>
<dbReference type="CDD" id="cd01650">
    <property type="entry name" value="RT_nLTR_like"/>
    <property type="match status" value="1"/>
</dbReference>
<dbReference type="InterPro" id="IPR036397">
    <property type="entry name" value="RNaseH_sf"/>
</dbReference>
<dbReference type="InterPro" id="IPR043502">
    <property type="entry name" value="DNA/RNA_pol_sf"/>
</dbReference>
<feature type="compositionally biased region" description="Basic residues" evidence="1">
    <location>
        <begin position="971"/>
        <end position="991"/>
    </location>
</feature>
<feature type="compositionally biased region" description="Polar residues" evidence="1">
    <location>
        <begin position="302"/>
        <end position="316"/>
    </location>
</feature>
<dbReference type="EMBL" id="QKXF01000731">
    <property type="protein sequence ID" value="RQM09331.1"/>
    <property type="molecule type" value="Genomic_DNA"/>
</dbReference>
<dbReference type="InterPro" id="IPR012337">
    <property type="entry name" value="RNaseH-like_sf"/>
</dbReference>
<dbReference type="GO" id="GO:0003676">
    <property type="term" value="F:nucleic acid binding"/>
    <property type="evidence" value="ECO:0007669"/>
    <property type="project" value="InterPro"/>
</dbReference>
<dbReference type="PANTHER" id="PTHR35450:SF2">
    <property type="entry name" value="REVERSE TRANSCRIPTASE DOMAIN-CONTAINING PROTEIN"/>
    <property type="match status" value="1"/>
</dbReference>
<evidence type="ECO:0000313" key="4">
    <source>
        <dbReference type="EMBL" id="RQM09331.1"/>
    </source>
</evidence>
<name>A0A3R7XN66_9STRA</name>
<protein>
    <recommendedName>
        <fullName evidence="6">Reverse transcriptase domain-containing protein</fullName>
    </recommendedName>
</protein>
<evidence type="ECO:0000256" key="1">
    <source>
        <dbReference type="SAM" id="MobiDB-lite"/>
    </source>
</evidence>
<evidence type="ECO:0000259" key="2">
    <source>
        <dbReference type="PROSITE" id="PS50878"/>
    </source>
</evidence>
<dbReference type="Gene3D" id="3.30.420.10">
    <property type="entry name" value="Ribonuclease H-like superfamily/Ribonuclease H"/>
    <property type="match status" value="2"/>
</dbReference>
<feature type="domain" description="RNase H type-1" evidence="3">
    <location>
        <begin position="651"/>
        <end position="788"/>
    </location>
</feature>
<accession>A0A3R7XN66</accession>
<dbReference type="Pfam" id="PF00078">
    <property type="entry name" value="RVT_1"/>
    <property type="match status" value="1"/>
</dbReference>
<dbReference type="VEuPathDB" id="FungiDB:DD237_007830"/>
<dbReference type="PROSITE" id="PS50879">
    <property type="entry name" value="RNASE_H_1"/>
    <property type="match status" value="1"/>
</dbReference>
<dbReference type="CDD" id="cd09279">
    <property type="entry name" value="RNase_HI_like"/>
    <property type="match status" value="1"/>
</dbReference>
<proteinExistence type="predicted"/>
<comment type="caution">
    <text evidence="4">The sequence shown here is derived from an EMBL/GenBank/DDBJ whole genome shotgun (WGS) entry which is preliminary data.</text>
</comment>
<feature type="region of interest" description="Disordered" evidence="1">
    <location>
        <begin position="920"/>
        <end position="997"/>
    </location>
</feature>
<dbReference type="SUPFAM" id="SSF53098">
    <property type="entry name" value="Ribonuclease H-like"/>
    <property type="match status" value="1"/>
</dbReference>
<feature type="region of interest" description="Disordered" evidence="1">
    <location>
        <begin position="234"/>
        <end position="316"/>
    </location>
</feature>
<gene>
    <name evidence="4" type="ORF">DD237_007830</name>
</gene>
<dbReference type="Proteomes" id="UP000286097">
    <property type="component" value="Unassembled WGS sequence"/>
</dbReference>
<feature type="domain" description="Reverse transcriptase" evidence="2">
    <location>
        <begin position="1198"/>
        <end position="1447"/>
    </location>
</feature>
<organism evidence="4 5">
    <name type="scientific">Peronospora effusa</name>
    <dbReference type="NCBI Taxonomy" id="542832"/>
    <lineage>
        <taxon>Eukaryota</taxon>
        <taxon>Sar</taxon>
        <taxon>Stramenopiles</taxon>
        <taxon>Oomycota</taxon>
        <taxon>Peronosporomycetes</taxon>
        <taxon>Peronosporales</taxon>
        <taxon>Peronosporaceae</taxon>
        <taxon>Peronospora</taxon>
    </lineage>
</organism>
<dbReference type="PROSITE" id="PS50878">
    <property type="entry name" value="RT_POL"/>
    <property type="match status" value="1"/>
</dbReference>
<dbReference type="InterPro" id="IPR002156">
    <property type="entry name" value="RNaseH_domain"/>
</dbReference>
<feature type="region of interest" description="Disordered" evidence="1">
    <location>
        <begin position="1066"/>
        <end position="1089"/>
    </location>
</feature>
<feature type="compositionally biased region" description="Polar residues" evidence="1">
    <location>
        <begin position="234"/>
        <end position="245"/>
    </location>
</feature>
<feature type="compositionally biased region" description="Low complexity" evidence="1">
    <location>
        <begin position="922"/>
        <end position="947"/>
    </location>
</feature>
<feature type="compositionally biased region" description="Polar residues" evidence="1">
    <location>
        <begin position="276"/>
        <end position="287"/>
    </location>
</feature>
<sequence>MPSSGETYNIAKYTALLLGVRAAAGQGVTRLRVEVRGIFATRSTRLRRLRNAVKAEIARLECVTLHHVDRQSNGHADRLANQALDRRRSLMECGVHPDGNGCTTSPAAGPAQPVEVIYHDMDTGASTEDFAADIDDGEVYAPIRVSPHEVPARRSRLRLRKLEDDEMEAASEVVERLGAALSAKISGASDWATAEGYITALPHLLKRQHVATPRATRRQLGLRARPRVVSKIGQQTDVRSASQSARPEEGHVARILSPSPPLPTATMASRPLYSAASGTCTAPSTAHDSIKIKRHPRERSLSSDSECSTASHSSLASDASFYSTDADAEIRAADDSLGWEGPLGVGLPIACMHDGPATPPSTAVAMDVDEGALWTAPSQHPLSPPRELRVAGKRRCLNDVYDEDQRELAELSQLVDEDESGIPSPALRPSAASALPASVLSVFVHNVQHFQCTLCTYTAASFASLIRHRVSRHRRIAFMDRFSAGCACGTPFTSRLAAATHTQACTSLQTTSSAATAPAAGKLSPTAGAFNSPATVAFATPRLPRPDLTVLAVPTPPQSSTTGADMHTSSASRWDPQLPREMIAGRVAARLSETTAPCWGPPLPRSVVASRIADRLLPPELEEDDTKEGDDSDTLASIRVDAEDAEAQGDDEGEWLLRFDGACRANPGPGGAGAAPFKPSGPVVWTCSHYMSSSRETNTTAEYTALLLSDRAAADHGVKHLRVEGDSSLVIQQVRGIFATRSTRLRKFRTSVKTELARLARVTLHHIDRQANVHANRLANAALDRRASKTECGVHPVSSGALCTSLTTPDHAAVASPVRPATPAATAAASEVTDVEDDMGDIDDGEVCAAMSVGPDAVPQRRPRLRLRKLDDAELEAASDMVERLAATLAAKITDAGGWEAAEGYITALPHALYDRLQPYTQQQQQQHQACPSRTIQQAPRRQQQPTPEHRGGHSVCPAQATQVAQAGNGRSRRRRRSSGSANKRKQRTRPPRVTCHNREHRLDEALDDLREVGRNEPSNRKAVAKARRRVGRINSSIAQQSLRHQFETSEKACVDGILAAARSKRLSAEAPSSPKDALPPGSTDGEDTGFCPISGANLHTFFTAVNTPARAFDVMAPVGAPFCSALARLPAATSDMELLKDAPTTDDIEGQLQRARGISSPGLDGVGYDIYKMFSAQLLPALHAAFTSPTPELEDRRGAPAVQERRSARPLQLQAIYKLYAGTLARRFTQWLDANERHAEAQKGFRALNGCGEHNFLAATLIDQARRKRRELHVVWYDFANAFGSVPHDLLWEALQRQGFRPTFTVGNALDGTTAPIALQVGVFQGCPLSPHLFTAAIAPLLHTLKSLPETGVQISGVDRLGAAAYADDLKIFSSTVDGVKRQHSVVQDFLWRTGMEANPSKCSTLSVQRDSRGLHQPCELGLKLDGTPIPALSASDSYKYLGIGDGFDHVRRRVELAPALTELKHDATALLKSGLAPWQVVKAVKVYLYPRVEYALRHLRPFAQQLEGFDRHLVRGLRHLLRLPTNATSAFFYTPVSRGGLGFLPLTEFHGALQVAHGWQMLNSSDPAIRRIAIQHLYQISDARFKLDVVRWKDHEEELGELLLNSKLATSGAASPKRQNPEIGSLWFDILGRLHRFGLKFEMAPAVEETGTPAKRLQLRVPHHEAWLDHRTVLRHVKLHLKNKHWKRWAAMKDQGKGARIVGGAGSAFLTRPRGLWETDYRFAVAGRLNHLDTHSVLKRRRLCAYDKCRSPGCSRSETLAHVLNHYAGTMDVVRTRHDEAHKSDNKDRVELRVNQTVPSLPGPALRPDHQVYNHTKQTVSVVDLAIAFEEQTEMTPTRLLSHVSLRSRGPSTPVSSVISNTKDGPYSFQRWSTGHSVRLLVVTSRFTLSTLGCSSAMRSGWTGRYLPTVLRPSVAFGICIAACIERAINQGNQENQVRQDKAQGAVE</sequence>
<dbReference type="Pfam" id="PF13456">
    <property type="entry name" value="RVT_3"/>
    <property type="match status" value="1"/>
</dbReference>
<reference evidence="4 5" key="1">
    <citation type="submission" date="2018-06" db="EMBL/GenBank/DDBJ databases">
        <title>Comparative genomics of downy mildews reveals potential adaptations to biotrophy.</title>
        <authorList>
            <person name="Fletcher K."/>
            <person name="Klosterman S.J."/>
            <person name="Derevnina L."/>
            <person name="Martin F."/>
            <person name="Koike S."/>
            <person name="Reyes Chin-Wo S."/>
            <person name="Mou B."/>
            <person name="Michelmore R."/>
        </authorList>
    </citation>
    <scope>NUCLEOTIDE SEQUENCE [LARGE SCALE GENOMIC DNA]</scope>
    <source>
        <strain evidence="4 5">R13</strain>
    </source>
</reference>
<dbReference type="GO" id="GO:0004523">
    <property type="term" value="F:RNA-DNA hybrid ribonuclease activity"/>
    <property type="evidence" value="ECO:0007669"/>
    <property type="project" value="InterPro"/>
</dbReference>
<evidence type="ECO:0000259" key="3">
    <source>
        <dbReference type="PROSITE" id="PS50879"/>
    </source>
</evidence>
<evidence type="ECO:0008006" key="6">
    <source>
        <dbReference type="Google" id="ProtNLM"/>
    </source>
</evidence>
<dbReference type="InterPro" id="IPR000477">
    <property type="entry name" value="RT_dom"/>
</dbReference>
<evidence type="ECO:0000313" key="5">
    <source>
        <dbReference type="Proteomes" id="UP000286097"/>
    </source>
</evidence>
<dbReference type="PANTHER" id="PTHR35450">
    <property type="entry name" value="REVERSE TRANSCRIPTASE DOMAIN-CONTAINING PROTEIN"/>
    <property type="match status" value="1"/>
</dbReference>